<organism evidence="2 3">
    <name type="scientific">Pleurodeles waltl</name>
    <name type="common">Iberian ribbed newt</name>
    <dbReference type="NCBI Taxonomy" id="8319"/>
    <lineage>
        <taxon>Eukaryota</taxon>
        <taxon>Metazoa</taxon>
        <taxon>Chordata</taxon>
        <taxon>Craniata</taxon>
        <taxon>Vertebrata</taxon>
        <taxon>Euteleostomi</taxon>
        <taxon>Amphibia</taxon>
        <taxon>Batrachia</taxon>
        <taxon>Caudata</taxon>
        <taxon>Salamandroidea</taxon>
        <taxon>Salamandridae</taxon>
        <taxon>Pleurodelinae</taxon>
        <taxon>Pleurodeles</taxon>
    </lineage>
</organism>
<name>A0AAV7W6V1_PLEWA</name>
<reference evidence="2" key="1">
    <citation type="journal article" date="2022" name="bioRxiv">
        <title>Sequencing and chromosome-scale assembly of the giantPleurodeles waltlgenome.</title>
        <authorList>
            <person name="Brown T."/>
            <person name="Elewa A."/>
            <person name="Iarovenko S."/>
            <person name="Subramanian E."/>
            <person name="Araus A.J."/>
            <person name="Petzold A."/>
            <person name="Susuki M."/>
            <person name="Suzuki K.-i.T."/>
            <person name="Hayashi T."/>
            <person name="Toyoda A."/>
            <person name="Oliveira C."/>
            <person name="Osipova E."/>
            <person name="Leigh N.D."/>
            <person name="Simon A."/>
            <person name="Yun M.H."/>
        </authorList>
    </citation>
    <scope>NUCLEOTIDE SEQUENCE</scope>
    <source>
        <strain evidence="2">20211129_DDA</strain>
        <tissue evidence="2">Liver</tissue>
    </source>
</reference>
<evidence type="ECO:0000313" key="3">
    <source>
        <dbReference type="Proteomes" id="UP001066276"/>
    </source>
</evidence>
<evidence type="ECO:0000256" key="1">
    <source>
        <dbReference type="SAM" id="MobiDB-lite"/>
    </source>
</evidence>
<feature type="region of interest" description="Disordered" evidence="1">
    <location>
        <begin position="42"/>
        <end position="94"/>
    </location>
</feature>
<accession>A0AAV7W6V1</accession>
<proteinExistence type="predicted"/>
<comment type="caution">
    <text evidence="2">The sequence shown here is derived from an EMBL/GenBank/DDBJ whole genome shotgun (WGS) entry which is preliminary data.</text>
</comment>
<sequence length="94" mass="10406">MRLIAVEAVVAAHTPHCAPWYSSRCLRRHWPYVAAALWASAATPPRRPRTGLCTRPRAPRRCETRARRTRTKTPACQGDPAQQSDCCTPVAGPT</sequence>
<evidence type="ECO:0008006" key="4">
    <source>
        <dbReference type="Google" id="ProtNLM"/>
    </source>
</evidence>
<dbReference type="Proteomes" id="UP001066276">
    <property type="component" value="Chromosome 1_2"/>
</dbReference>
<dbReference type="EMBL" id="JANPWB010000002">
    <property type="protein sequence ID" value="KAJ1209704.1"/>
    <property type="molecule type" value="Genomic_DNA"/>
</dbReference>
<protein>
    <recommendedName>
        <fullName evidence="4">Secreted protein</fullName>
    </recommendedName>
</protein>
<gene>
    <name evidence="2" type="ORF">NDU88_005077</name>
</gene>
<keyword evidence="3" id="KW-1185">Reference proteome</keyword>
<dbReference type="AlphaFoldDB" id="A0AAV7W6V1"/>
<evidence type="ECO:0000313" key="2">
    <source>
        <dbReference type="EMBL" id="KAJ1209704.1"/>
    </source>
</evidence>